<feature type="domain" description="SGNH hydrolase-type esterase" evidence="2">
    <location>
        <begin position="14"/>
        <end position="197"/>
    </location>
</feature>
<accession>R8BB48</accession>
<reference evidence="4" key="1">
    <citation type="journal article" date="2013" name="Genome Announc.">
        <title>Draft genome sequence of the ascomycete Phaeoacremonium aleophilum strain UCR-PA7, a causal agent of the esca disease complex in grapevines.</title>
        <authorList>
            <person name="Blanco-Ulate B."/>
            <person name="Rolshausen P."/>
            <person name="Cantu D."/>
        </authorList>
    </citation>
    <scope>NUCLEOTIDE SEQUENCE [LARGE SCALE GENOMIC DNA]</scope>
    <source>
        <strain evidence="4">UCR-PA7</strain>
    </source>
</reference>
<dbReference type="Gene3D" id="3.40.50.1110">
    <property type="entry name" value="SGNH hydrolase"/>
    <property type="match status" value="1"/>
</dbReference>
<dbReference type="Proteomes" id="UP000014074">
    <property type="component" value="Unassembled WGS sequence"/>
</dbReference>
<dbReference type="GeneID" id="19328814"/>
<evidence type="ECO:0000313" key="4">
    <source>
        <dbReference type="Proteomes" id="UP000014074"/>
    </source>
</evidence>
<dbReference type="InterPro" id="IPR051532">
    <property type="entry name" value="Ester_Hydrolysis_Enzymes"/>
</dbReference>
<dbReference type="eggNOG" id="ENOG502S78G">
    <property type="taxonomic scope" value="Eukaryota"/>
</dbReference>
<evidence type="ECO:0000313" key="3">
    <source>
        <dbReference type="EMBL" id="EON96515.1"/>
    </source>
</evidence>
<evidence type="ECO:0000256" key="1">
    <source>
        <dbReference type="SAM" id="MobiDB-lite"/>
    </source>
</evidence>
<dbReference type="EMBL" id="KB933331">
    <property type="protein sequence ID" value="EON96515.1"/>
    <property type="molecule type" value="Genomic_DNA"/>
</dbReference>
<sequence>MAIPRQKRTLRILCFGDSLTAGYYNYGTAYEPYKDAMSTKLSKAFPNLQIDTEEDGLSGDLVNNPGGRFLRRIEKHFPNKDGAPSPYDWTIVLGGTNDLAYQFTPEKIYAALQQTWAVPLSKGCKVLALTVPETGATGPAKERADAKRNRLNDLIKGHKADNFYSFDFNAVFPYFNMRPEEREKYWDDGLHLTADGYMLMGEKIAGALINIIMPPGRLQMNGERTRKRKFKDDDKTFEEEHGDDAALDHGYIVVRRKDLD</sequence>
<dbReference type="HOGENOM" id="CLU_065222_1_0_1"/>
<organism evidence="3 4">
    <name type="scientific">Phaeoacremonium minimum (strain UCR-PA7)</name>
    <name type="common">Esca disease fungus</name>
    <name type="synonym">Togninia minima</name>
    <dbReference type="NCBI Taxonomy" id="1286976"/>
    <lineage>
        <taxon>Eukaryota</taxon>
        <taxon>Fungi</taxon>
        <taxon>Dikarya</taxon>
        <taxon>Ascomycota</taxon>
        <taxon>Pezizomycotina</taxon>
        <taxon>Sordariomycetes</taxon>
        <taxon>Sordariomycetidae</taxon>
        <taxon>Togniniales</taxon>
        <taxon>Togniniaceae</taxon>
        <taxon>Phaeoacremonium</taxon>
    </lineage>
</organism>
<dbReference type="InterPro" id="IPR013830">
    <property type="entry name" value="SGNH_hydro"/>
</dbReference>
<proteinExistence type="predicted"/>
<evidence type="ECO:0000259" key="2">
    <source>
        <dbReference type="Pfam" id="PF13472"/>
    </source>
</evidence>
<dbReference type="PANTHER" id="PTHR30383:SF19">
    <property type="entry name" value="FIBRONECTIN TYPE-III DOMAIN-CONTAINING PROTEIN"/>
    <property type="match status" value="1"/>
</dbReference>
<dbReference type="RefSeq" id="XP_007918713.1">
    <property type="nucleotide sequence ID" value="XM_007920522.1"/>
</dbReference>
<protein>
    <submittedName>
        <fullName evidence="3">Putative gdsl-like lipase protein</fullName>
    </submittedName>
</protein>
<gene>
    <name evidence="3" type="ORF">UCRPA7_8002</name>
</gene>
<dbReference type="PANTHER" id="PTHR30383">
    <property type="entry name" value="THIOESTERASE 1/PROTEASE 1/LYSOPHOSPHOLIPASE L1"/>
    <property type="match status" value="1"/>
</dbReference>
<dbReference type="InterPro" id="IPR036514">
    <property type="entry name" value="SGNH_hydro_sf"/>
</dbReference>
<dbReference type="AlphaFoldDB" id="R8BB48"/>
<feature type="region of interest" description="Disordered" evidence="1">
    <location>
        <begin position="222"/>
        <end position="242"/>
    </location>
</feature>
<dbReference type="GO" id="GO:0004622">
    <property type="term" value="F:phosphatidylcholine lysophospholipase activity"/>
    <property type="evidence" value="ECO:0007669"/>
    <property type="project" value="TreeGrafter"/>
</dbReference>
<dbReference type="KEGG" id="tmn:UCRPA7_8002"/>
<name>R8BB48_PHAM7</name>
<keyword evidence="4" id="KW-1185">Reference proteome</keyword>
<dbReference type="CDD" id="cd00229">
    <property type="entry name" value="SGNH_hydrolase"/>
    <property type="match status" value="1"/>
</dbReference>
<dbReference type="OrthoDB" id="408760at2759"/>
<dbReference type="SUPFAM" id="SSF52266">
    <property type="entry name" value="SGNH hydrolase"/>
    <property type="match status" value="1"/>
</dbReference>
<dbReference type="Pfam" id="PF13472">
    <property type="entry name" value="Lipase_GDSL_2"/>
    <property type="match status" value="1"/>
</dbReference>